<dbReference type="RefSeq" id="XP_054936987.1">
    <property type="nucleotide sequence ID" value="XM_055081012.1"/>
</dbReference>
<feature type="domain" description="C2H2-type" evidence="10">
    <location>
        <begin position="714"/>
        <end position="737"/>
    </location>
</feature>
<evidence type="ECO:0000256" key="9">
    <source>
        <dbReference type="PROSITE-ProRule" id="PRU00042"/>
    </source>
</evidence>
<evidence type="ECO:0000256" key="3">
    <source>
        <dbReference type="ARBA" id="ARBA00022737"/>
    </source>
</evidence>
<feature type="domain" description="C2H2-type" evidence="10">
    <location>
        <begin position="518"/>
        <end position="545"/>
    </location>
</feature>
<dbReference type="OrthoDB" id="6077919at2759"/>
<evidence type="ECO:0000256" key="4">
    <source>
        <dbReference type="ARBA" id="ARBA00022771"/>
    </source>
</evidence>
<evidence type="ECO:0000256" key="8">
    <source>
        <dbReference type="ARBA" id="ARBA00023242"/>
    </source>
</evidence>
<evidence type="ECO:0000313" key="16">
    <source>
        <dbReference type="RefSeq" id="XP_054936990.1"/>
    </source>
</evidence>
<dbReference type="PROSITE" id="PS00028">
    <property type="entry name" value="ZINC_FINGER_C2H2_1"/>
    <property type="match status" value="8"/>
</dbReference>
<dbReference type="GO" id="GO:0000977">
    <property type="term" value="F:RNA polymerase II transcription regulatory region sequence-specific DNA binding"/>
    <property type="evidence" value="ECO:0007669"/>
    <property type="project" value="TreeGrafter"/>
</dbReference>
<comment type="subcellular location">
    <subcellularLocation>
        <location evidence="1">Nucleus</location>
    </subcellularLocation>
</comment>
<dbReference type="Pfam" id="PF13912">
    <property type="entry name" value="zf-C2H2_6"/>
    <property type="match status" value="1"/>
</dbReference>
<dbReference type="RefSeq" id="XP_054936986.1">
    <property type="nucleotide sequence ID" value="XM_055081011.1"/>
</dbReference>
<dbReference type="SMART" id="SM00355">
    <property type="entry name" value="ZnF_C2H2"/>
    <property type="match status" value="9"/>
</dbReference>
<keyword evidence="12" id="KW-1185">Reference proteome</keyword>
<keyword evidence="5" id="KW-0862">Zinc</keyword>
<dbReference type="PANTHER" id="PTHR24379:SF133">
    <property type="entry name" value="ZFP617 PROTEIN-RELATED"/>
    <property type="match status" value="1"/>
</dbReference>
<dbReference type="FunFam" id="3.30.160.60:FF:000446">
    <property type="entry name" value="Zinc finger protein"/>
    <property type="match status" value="1"/>
</dbReference>
<dbReference type="GeneID" id="102994299"/>
<evidence type="ECO:0000313" key="14">
    <source>
        <dbReference type="RefSeq" id="XP_054936986.1"/>
    </source>
</evidence>
<proteinExistence type="predicted"/>
<dbReference type="GO" id="GO:0005634">
    <property type="term" value="C:nucleus"/>
    <property type="evidence" value="ECO:0007669"/>
    <property type="project" value="UniProtKB-SubCell"/>
</dbReference>
<gene>
    <name evidence="13 14 15 16" type="primary">LOC102994299</name>
</gene>
<dbReference type="InterPro" id="IPR036236">
    <property type="entry name" value="Znf_C2H2_sf"/>
</dbReference>
<evidence type="ECO:0000256" key="7">
    <source>
        <dbReference type="ARBA" id="ARBA00023163"/>
    </source>
</evidence>
<dbReference type="Gene3D" id="3.30.160.60">
    <property type="entry name" value="Classic Zinc Finger"/>
    <property type="match status" value="8"/>
</dbReference>
<feature type="domain" description="C2H2-type" evidence="10">
    <location>
        <begin position="767"/>
        <end position="794"/>
    </location>
</feature>
<dbReference type="SUPFAM" id="SSF109640">
    <property type="entry name" value="KRAB domain (Kruppel-associated box)"/>
    <property type="match status" value="2"/>
</dbReference>
<dbReference type="Gene3D" id="6.10.140.140">
    <property type="match status" value="2"/>
</dbReference>
<organism evidence="12 14">
    <name type="scientific">Physeter macrocephalus</name>
    <name type="common">Sperm whale</name>
    <name type="synonym">Physeter catodon</name>
    <dbReference type="NCBI Taxonomy" id="9755"/>
    <lineage>
        <taxon>Eukaryota</taxon>
        <taxon>Metazoa</taxon>
        <taxon>Chordata</taxon>
        <taxon>Craniata</taxon>
        <taxon>Vertebrata</taxon>
        <taxon>Euteleostomi</taxon>
        <taxon>Mammalia</taxon>
        <taxon>Eutheria</taxon>
        <taxon>Laurasiatheria</taxon>
        <taxon>Artiodactyla</taxon>
        <taxon>Whippomorpha</taxon>
        <taxon>Cetacea</taxon>
        <taxon>Odontoceti</taxon>
        <taxon>Physeteridae</taxon>
        <taxon>Physeter</taxon>
    </lineage>
</organism>
<keyword evidence="2" id="KW-0479">Metal-binding</keyword>
<dbReference type="CDD" id="cd07765">
    <property type="entry name" value="KRAB_A-box"/>
    <property type="match status" value="2"/>
</dbReference>
<evidence type="ECO:0000313" key="13">
    <source>
        <dbReference type="RefSeq" id="XP_054936984.1"/>
    </source>
</evidence>
<evidence type="ECO:0000313" key="12">
    <source>
        <dbReference type="Proteomes" id="UP000248484"/>
    </source>
</evidence>
<feature type="domain" description="C2H2-type" evidence="10">
    <location>
        <begin position="546"/>
        <end position="573"/>
    </location>
</feature>
<dbReference type="FunFam" id="3.30.160.60:FF:001119">
    <property type="entry name" value="zinc finger protein 408"/>
    <property type="match status" value="1"/>
</dbReference>
<dbReference type="AlphaFoldDB" id="A0A9W2WCK3"/>
<dbReference type="Pfam" id="PF01352">
    <property type="entry name" value="KRAB"/>
    <property type="match status" value="2"/>
</dbReference>
<dbReference type="FunFam" id="3.30.160.60:FF:000012">
    <property type="entry name" value="RB-associated KRAB zinc finger protein-like"/>
    <property type="match status" value="1"/>
</dbReference>
<keyword evidence="3" id="KW-0677">Repeat</keyword>
<feature type="domain" description="C2H2-type" evidence="10">
    <location>
        <begin position="574"/>
        <end position="601"/>
    </location>
</feature>
<dbReference type="PANTHER" id="PTHR24379">
    <property type="entry name" value="KRAB AND ZINC FINGER DOMAIN-CONTAINING"/>
    <property type="match status" value="1"/>
</dbReference>
<evidence type="ECO:0000256" key="2">
    <source>
        <dbReference type="ARBA" id="ARBA00022723"/>
    </source>
</evidence>
<evidence type="ECO:0000313" key="15">
    <source>
        <dbReference type="RefSeq" id="XP_054936987.1"/>
    </source>
</evidence>
<dbReference type="PROSITE" id="PS50805">
    <property type="entry name" value="KRAB"/>
    <property type="match status" value="2"/>
</dbReference>
<dbReference type="GO" id="GO:0000981">
    <property type="term" value="F:DNA-binding transcription factor activity, RNA polymerase II-specific"/>
    <property type="evidence" value="ECO:0007669"/>
    <property type="project" value="TreeGrafter"/>
</dbReference>
<evidence type="ECO:0000256" key="1">
    <source>
        <dbReference type="ARBA" id="ARBA00004123"/>
    </source>
</evidence>
<keyword evidence="7" id="KW-0804">Transcription</keyword>
<keyword evidence="8" id="KW-0539">Nucleus</keyword>
<dbReference type="InterPro" id="IPR036051">
    <property type="entry name" value="KRAB_dom_sf"/>
</dbReference>
<accession>A0A9W2WCK3</accession>
<protein>
    <submittedName>
        <fullName evidence="13 14">Zinc finger protein 426 isoform X1</fullName>
    </submittedName>
</protein>
<sequence length="844" mass="97596">MPDGQHLSGIFWMGKNPVWWKCLGLIVLPGSKGLHAPGQEPGQEGDTRGRMAAGLLTTWSQDSVTFEEVAVDFSQEEWALLDPAQKILYRDVMLENFRNLASVEYHLCKHSLITEVEQEELRPEQRGILQCAYRDRDTQLKSKDAILMQNVPGEKTSNGIKMVRFTRNDSWFFRMGELCEFQGIKQQQQTNKGRHLRQQLTLVRNQWNLIIVENSSERTVTLFVRDIARERNATNVKNMGKTLAIPQLLGVMCSKDPFAFLRKRKIEAESIMAECLRSCSQDSVTFADVAVDFTQEEWTLLDPIQRKLYRDVMLENYKNLTTAGYQLLKPTLISWLEQEDDLRTVERRGVLQGSAIQQDNLWGETSVGMETVTLARIHNGWKLFNCEQYRKDFSEHLSLRTGRRTQNGGNTYEHNEYGKSFLTLQKKTSMVAKHFVFNHCGKAIILTPNIVDRKTSVGEKALECSDGEEAFVNQPSLQAQVVTQNGEKHCEQKEHGRASAHSRRRGIPVRNHTTQKSYECKECGKVYKYHRSIKIHMGTHNGEKPYKCKECGKAFVIAYELKRHMKSHTGEKPFICEECGKAFIRADHLRSHIKSHTGERPFICKECGKTFIRADHLRSHMKSHTGERPFIYKESGKSCFYPLFLNDHMQNHSEIKVHKCRECGKTFLTSYRLKEHIKSHSEERPFPCEKCGKCFKSSSYLKIHNRIHTGTKPYKCMECGKAFIRPFVLTEHMKTHARKFLCEDCGKFFVRSQFRNHRKSHIGERPFLCDQCGKSFKHALYFHRHKTIHSGIKPYKCENVGEPSLGNQTFLNMSELMVERKKPEDVNSVRNPSVIPIPQEKLTF</sequence>
<feature type="domain" description="KRAB" evidence="11">
    <location>
        <begin position="64"/>
        <end position="135"/>
    </location>
</feature>
<name>A0A9W2WCK3_PHYMC</name>
<dbReference type="InterPro" id="IPR001909">
    <property type="entry name" value="KRAB"/>
</dbReference>
<dbReference type="FunFam" id="3.30.160.60:FF:002343">
    <property type="entry name" value="Zinc finger protein 33A"/>
    <property type="match status" value="1"/>
</dbReference>
<dbReference type="GO" id="GO:0008270">
    <property type="term" value="F:zinc ion binding"/>
    <property type="evidence" value="ECO:0007669"/>
    <property type="project" value="UniProtKB-KW"/>
</dbReference>
<keyword evidence="4 9" id="KW-0863">Zinc-finger</keyword>
<feature type="domain" description="C2H2-type" evidence="10">
    <location>
        <begin position="740"/>
        <end position="766"/>
    </location>
</feature>
<feature type="domain" description="C2H2-type" evidence="10">
    <location>
        <begin position="658"/>
        <end position="685"/>
    </location>
</feature>
<evidence type="ECO:0000259" key="10">
    <source>
        <dbReference type="PROSITE" id="PS50157"/>
    </source>
</evidence>
<dbReference type="RefSeq" id="XP_054936984.1">
    <property type="nucleotide sequence ID" value="XM_055081009.1"/>
</dbReference>
<dbReference type="SUPFAM" id="SSF57667">
    <property type="entry name" value="beta-beta-alpha zinc fingers"/>
    <property type="match status" value="7"/>
</dbReference>
<evidence type="ECO:0000256" key="5">
    <source>
        <dbReference type="ARBA" id="ARBA00022833"/>
    </source>
</evidence>
<dbReference type="Pfam" id="PF00096">
    <property type="entry name" value="zf-C2H2"/>
    <property type="match status" value="6"/>
</dbReference>
<keyword evidence="6" id="KW-0805">Transcription regulation</keyword>
<dbReference type="InterPro" id="IPR013087">
    <property type="entry name" value="Znf_C2H2_type"/>
</dbReference>
<dbReference type="PROSITE" id="PS50157">
    <property type="entry name" value="ZINC_FINGER_C2H2_2"/>
    <property type="match status" value="9"/>
</dbReference>
<dbReference type="FunFam" id="3.30.160.60:FF:001290">
    <property type="entry name" value="Zinc finger 45-like"/>
    <property type="match status" value="1"/>
</dbReference>
<feature type="domain" description="KRAB" evidence="11">
    <location>
        <begin position="284"/>
        <end position="355"/>
    </location>
</feature>
<reference evidence="13 14" key="1">
    <citation type="submission" date="2025-04" db="UniProtKB">
        <authorList>
            <consortium name="RefSeq"/>
        </authorList>
    </citation>
    <scope>IDENTIFICATION</scope>
    <source>
        <tissue evidence="13 14">Muscle</tissue>
    </source>
</reference>
<dbReference type="FunFam" id="3.30.160.60:FF:000099">
    <property type="entry name" value="Zinc finger protein 79"/>
    <property type="match status" value="1"/>
</dbReference>
<dbReference type="SMART" id="SM00349">
    <property type="entry name" value="KRAB"/>
    <property type="match status" value="2"/>
</dbReference>
<evidence type="ECO:0000256" key="6">
    <source>
        <dbReference type="ARBA" id="ARBA00023015"/>
    </source>
</evidence>
<feature type="domain" description="C2H2-type" evidence="10">
    <location>
        <begin position="602"/>
        <end position="629"/>
    </location>
</feature>
<evidence type="ECO:0000259" key="11">
    <source>
        <dbReference type="PROSITE" id="PS50805"/>
    </source>
</evidence>
<dbReference type="RefSeq" id="XP_054936990.1">
    <property type="nucleotide sequence ID" value="XM_055081015.1"/>
</dbReference>
<feature type="domain" description="C2H2-type" evidence="10">
    <location>
        <begin position="686"/>
        <end position="713"/>
    </location>
</feature>
<dbReference type="Proteomes" id="UP000248484">
    <property type="component" value="Chromosome 2"/>
</dbReference>